<dbReference type="GO" id="GO:0005524">
    <property type="term" value="F:ATP binding"/>
    <property type="evidence" value="ECO:0007669"/>
    <property type="project" value="InterPro"/>
</dbReference>
<name>A0A7W6DXT4_9RHOB</name>
<sequence length="118" mass="13926">MTEQRKSRKDQRTATQMSAELVQLGYDSSYERVAAFVRVWKDGRQRPQHTTDRGTFVPLVVHPDKAFQFVWSEAEDTKMTTALLEPLTHRCHILETGYDSYRLKISSETAKNRRRQWH</sequence>
<dbReference type="EMBL" id="JACIEJ010000009">
    <property type="protein sequence ID" value="MBB3987209.1"/>
    <property type="molecule type" value="Genomic_DNA"/>
</dbReference>
<dbReference type="AlphaFoldDB" id="A0A7W6DXT4"/>
<gene>
    <name evidence="2" type="ORF">GGQ68_003555</name>
</gene>
<dbReference type="Pfam" id="PF01695">
    <property type="entry name" value="IstB_IS21"/>
    <property type="match status" value="1"/>
</dbReference>
<reference evidence="2 3" key="1">
    <citation type="submission" date="2020-08" db="EMBL/GenBank/DDBJ databases">
        <title>Genomic Encyclopedia of Type Strains, Phase IV (KMG-IV): sequencing the most valuable type-strain genomes for metagenomic binning, comparative biology and taxonomic classification.</title>
        <authorList>
            <person name="Goeker M."/>
        </authorList>
    </citation>
    <scope>NUCLEOTIDE SEQUENCE [LARGE SCALE GENOMIC DNA]</scope>
    <source>
        <strain evidence="2 3">DSM 102235</strain>
    </source>
</reference>
<dbReference type="InterPro" id="IPR002611">
    <property type="entry name" value="IstB_ATP-bd"/>
</dbReference>
<evidence type="ECO:0000259" key="1">
    <source>
        <dbReference type="Pfam" id="PF01695"/>
    </source>
</evidence>
<protein>
    <recommendedName>
        <fullName evidence="1">IstB-like ATP-binding domain-containing protein</fullName>
    </recommendedName>
</protein>
<dbReference type="Proteomes" id="UP000541426">
    <property type="component" value="Unassembled WGS sequence"/>
</dbReference>
<evidence type="ECO:0000313" key="2">
    <source>
        <dbReference type="EMBL" id="MBB3987209.1"/>
    </source>
</evidence>
<evidence type="ECO:0000313" key="3">
    <source>
        <dbReference type="Proteomes" id="UP000541426"/>
    </source>
</evidence>
<accession>A0A7W6DXT4</accession>
<comment type="caution">
    <text evidence="2">The sequence shown here is derived from an EMBL/GenBank/DDBJ whole genome shotgun (WGS) entry which is preliminary data.</text>
</comment>
<proteinExistence type="predicted"/>
<feature type="domain" description="IstB-like ATP-binding" evidence="1">
    <location>
        <begin position="64"/>
        <end position="108"/>
    </location>
</feature>
<organism evidence="2 3">
    <name type="scientific">Sagittula marina</name>
    <dbReference type="NCBI Taxonomy" id="943940"/>
    <lineage>
        <taxon>Bacteria</taxon>
        <taxon>Pseudomonadati</taxon>
        <taxon>Pseudomonadota</taxon>
        <taxon>Alphaproteobacteria</taxon>
        <taxon>Rhodobacterales</taxon>
        <taxon>Roseobacteraceae</taxon>
        <taxon>Sagittula</taxon>
    </lineage>
</organism>
<keyword evidence="3" id="KW-1185">Reference proteome</keyword>